<dbReference type="EMBL" id="CP035758">
    <property type="protein sequence ID" value="QBD82226.1"/>
    <property type="molecule type" value="Genomic_DNA"/>
</dbReference>
<evidence type="ECO:0000313" key="3">
    <source>
        <dbReference type="Proteomes" id="UP000290365"/>
    </source>
</evidence>
<keyword evidence="3" id="KW-1185">Reference proteome</keyword>
<gene>
    <name evidence="2" type="ORF">EPA93_42105</name>
</gene>
<dbReference type="OrthoDB" id="9781878at2"/>
<dbReference type="KEGG" id="kbs:EPA93_42105"/>
<dbReference type="InterPro" id="IPR054491">
    <property type="entry name" value="MGH1-like_GH"/>
</dbReference>
<dbReference type="InterPro" id="IPR012341">
    <property type="entry name" value="6hp_glycosidase-like_sf"/>
</dbReference>
<reference evidence="2 3" key="1">
    <citation type="submission" date="2019-01" db="EMBL/GenBank/DDBJ databases">
        <title>Ktedonosporobacter rubrisoli SCAWS-G2.</title>
        <authorList>
            <person name="Huang Y."/>
            <person name="Yan B."/>
        </authorList>
    </citation>
    <scope>NUCLEOTIDE SEQUENCE [LARGE SCALE GENOMIC DNA]</scope>
    <source>
        <strain evidence="2 3">SCAWS-G2</strain>
    </source>
</reference>
<dbReference type="Pfam" id="PF22422">
    <property type="entry name" value="MGH1-like_GH"/>
    <property type="match status" value="1"/>
</dbReference>
<name>A0A4P6K3Z0_KTERU</name>
<protein>
    <recommendedName>
        <fullName evidence="1">Mannosylglycerate hydrolase MGH1-like glycoside hydrolase domain-containing protein</fullName>
    </recommendedName>
</protein>
<dbReference type="SUPFAM" id="SSF48208">
    <property type="entry name" value="Six-hairpin glycosidases"/>
    <property type="match status" value="1"/>
</dbReference>
<dbReference type="AlphaFoldDB" id="A0A4P6K3Z0"/>
<proteinExistence type="predicted"/>
<dbReference type="Gene3D" id="1.50.10.10">
    <property type="match status" value="1"/>
</dbReference>
<dbReference type="InterPro" id="IPR008928">
    <property type="entry name" value="6-hairpin_glycosidase_sf"/>
</dbReference>
<accession>A0A4P6K3Z0</accession>
<evidence type="ECO:0000313" key="2">
    <source>
        <dbReference type="EMBL" id="QBD82226.1"/>
    </source>
</evidence>
<dbReference type="GO" id="GO:0005975">
    <property type="term" value="P:carbohydrate metabolic process"/>
    <property type="evidence" value="ECO:0007669"/>
    <property type="project" value="InterPro"/>
</dbReference>
<evidence type="ECO:0000259" key="1">
    <source>
        <dbReference type="Pfam" id="PF22422"/>
    </source>
</evidence>
<sequence>MHMIPQDDFTPHGYLDNPFHSWKLNPSGVLRSIVPLGMGWHVPNLGSYARNQFQYTAHLGVGLKVGKQILLTAEDFRRHKCSIASHLHTRNRFEYTCLVPAYELELRVRYFLVNEHALGCVIRLKTEAKKPLPVTCYLLHRHTHNPHTSRLWEHGLYVGVGPQKGSALLGIASEGDAFVHGARSADGAELIFGAIGHVVALEDAAIWAHDIPVARPDVTEHEESTGWQSRTVIVPWQLVMEGKGSERIVNAVLARGVSPDQSSQRWLDAMEEIARAEAEHHSDDQQFWSSAPQLTGDWPAHWRRGLVYDFETLRMMVRPSAGVLPHPWDAMQIQAPRSVLAEAAMDMLFLSYADPVLAQEVLLGHFSSSPRPNLPCMREDGSYNMIADDGKICGTAPEWGFPLWCCDQIFLRTADRSWLRRLYPGVAAYLRWWLAERRDPEGWLVYACSWESGQDVSRRFGPQQTGGTIIQHVRPVDLQASMAQGASILVRWARLLAQEPQAPANDELPALDFAAEAEQWKSVATEFTEKTRFMWQDGWFRDYDAVTREWSTLQDTMHLAPIFCGAASEEQTEQLRSYFAQPPAHSGWMPLSWPPVVMALVGAAAKAKMPAEAAELAYQFIEAAYRSTDSRELDEQGGLPGVTREYHQAQRVGKWGALEYSNAGIEGYGWGALSIHLLIRYLLGLRAQEDGQLVVAPMLPTALRREGANYQVGPLRWGEYILHVSCQVRTKQGFSLEIRYERFISEESLALDVANLDATIEAIAAAQKVQPQRWQWNGVWGEEQTVPLS</sequence>
<dbReference type="Proteomes" id="UP000290365">
    <property type="component" value="Chromosome"/>
</dbReference>
<feature type="domain" description="Mannosylglycerate hydrolase MGH1-like glycoside hydrolase" evidence="1">
    <location>
        <begin position="406"/>
        <end position="583"/>
    </location>
</feature>
<organism evidence="2 3">
    <name type="scientific">Ktedonosporobacter rubrisoli</name>
    <dbReference type="NCBI Taxonomy" id="2509675"/>
    <lineage>
        <taxon>Bacteria</taxon>
        <taxon>Bacillati</taxon>
        <taxon>Chloroflexota</taxon>
        <taxon>Ktedonobacteria</taxon>
        <taxon>Ktedonobacterales</taxon>
        <taxon>Ktedonosporobacteraceae</taxon>
        <taxon>Ktedonosporobacter</taxon>
    </lineage>
</organism>